<dbReference type="InterPro" id="IPR018114">
    <property type="entry name" value="TRYPSIN_HIS"/>
</dbReference>
<dbReference type="GO" id="GO:0004252">
    <property type="term" value="F:serine-type endopeptidase activity"/>
    <property type="evidence" value="ECO:0007669"/>
    <property type="project" value="InterPro"/>
</dbReference>
<feature type="signal peptide" evidence="7">
    <location>
        <begin position="1"/>
        <end position="16"/>
    </location>
</feature>
<dbReference type="Gene3D" id="2.40.10.10">
    <property type="entry name" value="Trypsin-like serine proteases"/>
    <property type="match status" value="1"/>
</dbReference>
<evidence type="ECO:0000313" key="10">
    <source>
        <dbReference type="Proteomes" id="UP001347796"/>
    </source>
</evidence>
<keyword evidence="3 5" id="KW-0720">Serine protease</keyword>
<evidence type="ECO:0000256" key="4">
    <source>
        <dbReference type="ARBA" id="ARBA00023157"/>
    </source>
</evidence>
<organism evidence="9 10">
    <name type="scientific">Patella caerulea</name>
    <name type="common">Rayed Mediterranean limpet</name>
    <dbReference type="NCBI Taxonomy" id="87958"/>
    <lineage>
        <taxon>Eukaryota</taxon>
        <taxon>Metazoa</taxon>
        <taxon>Spiralia</taxon>
        <taxon>Lophotrochozoa</taxon>
        <taxon>Mollusca</taxon>
        <taxon>Gastropoda</taxon>
        <taxon>Patellogastropoda</taxon>
        <taxon>Patelloidea</taxon>
        <taxon>Patellidae</taxon>
        <taxon>Patella</taxon>
    </lineage>
</organism>
<dbReference type="InterPro" id="IPR009003">
    <property type="entry name" value="Peptidase_S1_PA"/>
</dbReference>
<sequence length="546" mass="59055">MFVGLFLLVTIPTALAVFGYQPYQFQRTPYGYNPYAPQYGYRAPYPQPYRYPVQPLPQPTPTPTPPPIPTPYKAVANNMGTLPMGMYDNFVCNKIAGKTRRKRDTKFQKAFGQYLNPVTVSAYNQLLPFVAQSEQNLIWQQVSFLASKRRSPENIVKTIIAVRMYQNGENGNINDIYNAMTHLSNTPDSVVEETQTRAGTAVCTTTNAFYCNYINKLRASAPYCSSAALSNQLYQQCCSAYTTIPFDTGITPVVPSIFSGPTAQTVPSAPSNPSDQSKCGISSTNPATRMGEFSEKMNQMRIVGGVNTEKCEYPWMVRLRMGNGMCGGSIIDAYHIVTAAHCVGSNTPATIGVHAGEYDYNNPYEANDQKVNAAAIIKHPNYRDLPNGEQENDIAVIKLAQPLQFNNCVQPVCLANDGDGAALPSGTQCTIAGWGTTSSGGQASPILQETTIPTYNGFDCSKYFSRTVPSNPNIQLCAGRPVIGGADTCQGDSGGPLFCPVNGRYVQYGVVSYGAGCASAGAAGVYTNVGKMRPFIDSVVNNNNGK</sequence>
<dbReference type="Pfam" id="PF00089">
    <property type="entry name" value="Trypsin"/>
    <property type="match status" value="1"/>
</dbReference>
<dbReference type="PRINTS" id="PR00722">
    <property type="entry name" value="CHYMOTRYPSIN"/>
</dbReference>
<evidence type="ECO:0000256" key="3">
    <source>
        <dbReference type="ARBA" id="ARBA00022825"/>
    </source>
</evidence>
<proteinExistence type="predicted"/>
<keyword evidence="1 5" id="KW-0645">Protease</keyword>
<dbReference type="SMART" id="SM00020">
    <property type="entry name" value="Tryp_SPc"/>
    <property type="match status" value="1"/>
</dbReference>
<keyword evidence="4" id="KW-1015">Disulfide bond</keyword>
<gene>
    <name evidence="9" type="ORF">SNE40_015466</name>
</gene>
<evidence type="ECO:0000256" key="5">
    <source>
        <dbReference type="RuleBase" id="RU363034"/>
    </source>
</evidence>
<dbReference type="PROSITE" id="PS50240">
    <property type="entry name" value="TRYPSIN_DOM"/>
    <property type="match status" value="1"/>
</dbReference>
<dbReference type="PANTHER" id="PTHR24252">
    <property type="entry name" value="ACROSIN-RELATED"/>
    <property type="match status" value="1"/>
</dbReference>
<evidence type="ECO:0000313" key="9">
    <source>
        <dbReference type="EMBL" id="KAK6177347.1"/>
    </source>
</evidence>
<name>A0AAN8JHE4_PATCE</name>
<protein>
    <recommendedName>
        <fullName evidence="8">Peptidase S1 domain-containing protein</fullName>
    </recommendedName>
</protein>
<keyword evidence="7" id="KW-0732">Signal</keyword>
<comment type="caution">
    <text evidence="9">The sequence shown here is derived from an EMBL/GenBank/DDBJ whole genome shotgun (WGS) entry which is preliminary data.</text>
</comment>
<feature type="domain" description="Peptidase S1" evidence="8">
    <location>
        <begin position="302"/>
        <end position="541"/>
    </location>
</feature>
<dbReference type="PROSITE" id="PS00135">
    <property type="entry name" value="TRYPSIN_SER"/>
    <property type="match status" value="1"/>
</dbReference>
<accession>A0AAN8JHE4</accession>
<dbReference type="FunFam" id="2.40.10.10:FF:000003">
    <property type="entry name" value="Transmembrane serine protease 3"/>
    <property type="match status" value="1"/>
</dbReference>
<dbReference type="CDD" id="cd00190">
    <property type="entry name" value="Tryp_SPc"/>
    <property type="match status" value="1"/>
</dbReference>
<keyword evidence="10" id="KW-1185">Reference proteome</keyword>
<dbReference type="PANTHER" id="PTHR24252:SF7">
    <property type="entry name" value="HYALIN"/>
    <property type="match status" value="1"/>
</dbReference>
<evidence type="ECO:0000256" key="6">
    <source>
        <dbReference type="SAM" id="MobiDB-lite"/>
    </source>
</evidence>
<dbReference type="PROSITE" id="PS00134">
    <property type="entry name" value="TRYPSIN_HIS"/>
    <property type="match status" value="1"/>
</dbReference>
<dbReference type="InterPro" id="IPR001314">
    <property type="entry name" value="Peptidase_S1A"/>
</dbReference>
<feature type="chain" id="PRO_5043050165" description="Peptidase S1 domain-containing protein" evidence="7">
    <location>
        <begin position="17"/>
        <end position="546"/>
    </location>
</feature>
<dbReference type="InterPro" id="IPR001254">
    <property type="entry name" value="Trypsin_dom"/>
</dbReference>
<dbReference type="GO" id="GO:0006508">
    <property type="term" value="P:proteolysis"/>
    <property type="evidence" value="ECO:0007669"/>
    <property type="project" value="UniProtKB-KW"/>
</dbReference>
<dbReference type="EMBL" id="JAZGQO010000010">
    <property type="protein sequence ID" value="KAK6177347.1"/>
    <property type="molecule type" value="Genomic_DNA"/>
</dbReference>
<evidence type="ECO:0000256" key="7">
    <source>
        <dbReference type="SAM" id="SignalP"/>
    </source>
</evidence>
<dbReference type="InterPro" id="IPR043504">
    <property type="entry name" value="Peptidase_S1_PA_chymotrypsin"/>
</dbReference>
<dbReference type="SUPFAM" id="SSF50494">
    <property type="entry name" value="Trypsin-like serine proteases"/>
    <property type="match status" value="1"/>
</dbReference>
<evidence type="ECO:0000256" key="1">
    <source>
        <dbReference type="ARBA" id="ARBA00022670"/>
    </source>
</evidence>
<feature type="region of interest" description="Disordered" evidence="6">
    <location>
        <begin position="262"/>
        <end position="283"/>
    </location>
</feature>
<dbReference type="InterPro" id="IPR033116">
    <property type="entry name" value="TRYPSIN_SER"/>
</dbReference>
<reference evidence="9 10" key="1">
    <citation type="submission" date="2024-01" db="EMBL/GenBank/DDBJ databases">
        <title>The genome of the rayed Mediterranean limpet Patella caerulea (Linnaeus, 1758).</title>
        <authorList>
            <person name="Anh-Thu Weber A."/>
            <person name="Halstead-Nussloch G."/>
        </authorList>
    </citation>
    <scope>NUCLEOTIDE SEQUENCE [LARGE SCALE GENOMIC DNA]</scope>
    <source>
        <strain evidence="9">AATW-2023a</strain>
        <tissue evidence="9">Whole specimen</tissue>
    </source>
</reference>
<keyword evidence="2 5" id="KW-0378">Hydrolase</keyword>
<evidence type="ECO:0000259" key="8">
    <source>
        <dbReference type="PROSITE" id="PS50240"/>
    </source>
</evidence>
<dbReference type="Proteomes" id="UP001347796">
    <property type="component" value="Unassembled WGS sequence"/>
</dbReference>
<evidence type="ECO:0000256" key="2">
    <source>
        <dbReference type="ARBA" id="ARBA00022801"/>
    </source>
</evidence>
<dbReference type="AlphaFoldDB" id="A0AAN8JHE4"/>